<dbReference type="GO" id="GO:0005634">
    <property type="term" value="C:nucleus"/>
    <property type="evidence" value="ECO:0007669"/>
    <property type="project" value="InterPro"/>
</dbReference>
<dbReference type="InterPro" id="IPR006509">
    <property type="entry name" value="RBM39_SF"/>
</dbReference>
<dbReference type="InterPro" id="IPR035979">
    <property type="entry name" value="RBD_domain_sf"/>
</dbReference>
<dbReference type="OrthoDB" id="1922614at2759"/>
<evidence type="ECO:0000313" key="2">
    <source>
        <dbReference type="Proteomes" id="UP000631114"/>
    </source>
</evidence>
<dbReference type="PANTHER" id="PTHR48036">
    <property type="entry name" value="SPLICING FACTOR (PAD-1), PUTATIVE (AFU_ORTHOLOGUE AFUA_1G15810)-RELATED"/>
    <property type="match status" value="1"/>
</dbReference>
<dbReference type="InterPro" id="IPR012677">
    <property type="entry name" value="Nucleotide-bd_a/b_plait_sf"/>
</dbReference>
<accession>A0A835I4Q9</accession>
<dbReference type="Proteomes" id="UP000631114">
    <property type="component" value="Unassembled WGS sequence"/>
</dbReference>
<protein>
    <submittedName>
        <fullName evidence="1">Uncharacterized protein</fullName>
    </submittedName>
</protein>
<dbReference type="SUPFAM" id="SSF54928">
    <property type="entry name" value="RNA-binding domain, RBD"/>
    <property type="match status" value="1"/>
</dbReference>
<dbReference type="GO" id="GO:0003723">
    <property type="term" value="F:RNA binding"/>
    <property type="evidence" value="ECO:0007669"/>
    <property type="project" value="InterPro"/>
</dbReference>
<gene>
    <name evidence="1" type="ORF">IFM89_013372</name>
</gene>
<dbReference type="GO" id="GO:0006397">
    <property type="term" value="P:mRNA processing"/>
    <property type="evidence" value="ECO:0007669"/>
    <property type="project" value="InterPro"/>
</dbReference>
<dbReference type="EMBL" id="JADFTS010000004">
    <property type="protein sequence ID" value="KAF9609118.1"/>
    <property type="molecule type" value="Genomic_DNA"/>
</dbReference>
<dbReference type="Gene3D" id="3.30.70.330">
    <property type="match status" value="1"/>
</dbReference>
<keyword evidence="2" id="KW-1185">Reference proteome</keyword>
<name>A0A835I4Q9_9MAGN</name>
<comment type="caution">
    <text evidence="1">The sequence shown here is derived from an EMBL/GenBank/DDBJ whole genome shotgun (WGS) entry which is preliminary data.</text>
</comment>
<proteinExistence type="predicted"/>
<dbReference type="AlphaFoldDB" id="A0A835I4Q9"/>
<reference evidence="1 2" key="1">
    <citation type="submission" date="2020-10" db="EMBL/GenBank/DDBJ databases">
        <title>The Coptis chinensis genome and diversification of protoberbering-type alkaloids.</title>
        <authorList>
            <person name="Wang B."/>
            <person name="Shu S."/>
            <person name="Song C."/>
            <person name="Liu Y."/>
        </authorList>
    </citation>
    <scope>NUCLEOTIDE SEQUENCE [LARGE SCALE GENOMIC DNA]</scope>
    <source>
        <strain evidence="1">HL-2020</strain>
        <tissue evidence="1">Leaf</tissue>
    </source>
</reference>
<sequence length="81" mass="9070">MLSLNCSLQMDDDFDLDIEAEVREECSKYGSVKHIFVDKNSDGYVYLRFEAVAAASGAQRYAYAMVCPEDDLGCVYATPRV</sequence>
<evidence type="ECO:0000313" key="1">
    <source>
        <dbReference type="EMBL" id="KAF9609118.1"/>
    </source>
</evidence>
<organism evidence="1 2">
    <name type="scientific">Coptis chinensis</name>
    <dbReference type="NCBI Taxonomy" id="261450"/>
    <lineage>
        <taxon>Eukaryota</taxon>
        <taxon>Viridiplantae</taxon>
        <taxon>Streptophyta</taxon>
        <taxon>Embryophyta</taxon>
        <taxon>Tracheophyta</taxon>
        <taxon>Spermatophyta</taxon>
        <taxon>Magnoliopsida</taxon>
        <taxon>Ranunculales</taxon>
        <taxon>Ranunculaceae</taxon>
        <taxon>Coptidoideae</taxon>
        <taxon>Coptis</taxon>
    </lineage>
</organism>